<dbReference type="Proteomes" id="UP000887565">
    <property type="component" value="Unplaced"/>
</dbReference>
<evidence type="ECO:0000313" key="2">
    <source>
        <dbReference type="WBParaSite" id="nRc.2.0.1.t25433-RA"/>
    </source>
</evidence>
<dbReference type="AlphaFoldDB" id="A0A915JH40"/>
<keyword evidence="1" id="KW-1185">Reference proteome</keyword>
<accession>A0A915JH40</accession>
<name>A0A915JH40_ROMCU</name>
<evidence type="ECO:0000313" key="1">
    <source>
        <dbReference type="Proteomes" id="UP000887565"/>
    </source>
</evidence>
<protein>
    <submittedName>
        <fullName evidence="2">Uncharacterized protein</fullName>
    </submittedName>
</protein>
<dbReference type="WBParaSite" id="nRc.2.0.1.t25433-RA">
    <property type="protein sequence ID" value="nRc.2.0.1.t25433-RA"/>
    <property type="gene ID" value="nRc.2.0.1.g25433"/>
</dbReference>
<organism evidence="1 2">
    <name type="scientific">Romanomermis culicivorax</name>
    <name type="common">Nematode worm</name>
    <dbReference type="NCBI Taxonomy" id="13658"/>
    <lineage>
        <taxon>Eukaryota</taxon>
        <taxon>Metazoa</taxon>
        <taxon>Ecdysozoa</taxon>
        <taxon>Nematoda</taxon>
        <taxon>Enoplea</taxon>
        <taxon>Dorylaimia</taxon>
        <taxon>Mermithida</taxon>
        <taxon>Mermithoidea</taxon>
        <taxon>Mermithidae</taxon>
        <taxon>Romanomermis</taxon>
    </lineage>
</organism>
<sequence length="139" mass="14893">MVFTAARVYTTTSLYGYQAHYHHQGLYDHQTPALITSETISSMSANTTALIPQNATKSSIKTVETSMIIMQGVSAPSIETTMTTSIAESTAVSASMTASSSPLALTLTRLIPQNEAMSSVTTMMNSVRKVIINSCTTYL</sequence>
<reference evidence="2" key="1">
    <citation type="submission" date="2022-11" db="UniProtKB">
        <authorList>
            <consortium name="WormBaseParasite"/>
        </authorList>
    </citation>
    <scope>IDENTIFICATION</scope>
</reference>
<proteinExistence type="predicted"/>